<evidence type="ECO:0008006" key="2">
    <source>
        <dbReference type="Google" id="ProtNLM"/>
    </source>
</evidence>
<dbReference type="SUPFAM" id="SSF102198">
    <property type="entry name" value="Putative cyclase"/>
    <property type="match status" value="1"/>
</dbReference>
<dbReference type="Gene3D" id="3.50.30.50">
    <property type="entry name" value="Putative cyclase"/>
    <property type="match status" value="1"/>
</dbReference>
<dbReference type="InterPro" id="IPR007325">
    <property type="entry name" value="KFase/CYL"/>
</dbReference>
<dbReference type="Pfam" id="PF04199">
    <property type="entry name" value="Cyclase"/>
    <property type="match status" value="1"/>
</dbReference>
<dbReference type="PANTHER" id="PTHR31118">
    <property type="entry name" value="CYCLASE-LIKE PROTEIN 2"/>
    <property type="match status" value="1"/>
</dbReference>
<reference evidence="1" key="1">
    <citation type="journal article" date="2015" name="Nature">
        <title>Complex archaea that bridge the gap between prokaryotes and eukaryotes.</title>
        <authorList>
            <person name="Spang A."/>
            <person name="Saw J.H."/>
            <person name="Jorgensen S.L."/>
            <person name="Zaremba-Niedzwiedzka K."/>
            <person name="Martijn J."/>
            <person name="Lind A.E."/>
            <person name="van Eijk R."/>
            <person name="Schleper C."/>
            <person name="Guy L."/>
            <person name="Ettema T.J."/>
        </authorList>
    </citation>
    <scope>NUCLEOTIDE SEQUENCE</scope>
</reference>
<proteinExistence type="predicted"/>
<dbReference type="EMBL" id="LAZR01000818">
    <property type="protein sequence ID" value="KKN57123.1"/>
    <property type="molecule type" value="Genomic_DNA"/>
</dbReference>
<comment type="caution">
    <text evidence="1">The sequence shown here is derived from an EMBL/GenBank/DDBJ whole genome shotgun (WGS) entry which is preliminary data.</text>
</comment>
<dbReference type="GO" id="GO:0019441">
    <property type="term" value="P:L-tryptophan catabolic process to kynurenine"/>
    <property type="evidence" value="ECO:0007669"/>
    <property type="project" value="InterPro"/>
</dbReference>
<dbReference type="GO" id="GO:0004061">
    <property type="term" value="F:arylformamidase activity"/>
    <property type="evidence" value="ECO:0007669"/>
    <property type="project" value="InterPro"/>
</dbReference>
<name>A0A0F9UU09_9ZZZZ</name>
<dbReference type="AlphaFoldDB" id="A0A0F9UU09"/>
<organism evidence="1">
    <name type="scientific">marine sediment metagenome</name>
    <dbReference type="NCBI Taxonomy" id="412755"/>
    <lineage>
        <taxon>unclassified sequences</taxon>
        <taxon>metagenomes</taxon>
        <taxon>ecological metagenomes</taxon>
    </lineage>
</organism>
<gene>
    <name evidence="1" type="ORF">LCGC14_0565400</name>
</gene>
<dbReference type="InterPro" id="IPR037175">
    <property type="entry name" value="KFase_sf"/>
</dbReference>
<protein>
    <recommendedName>
        <fullName evidence="2">Cyclase family protein</fullName>
    </recommendedName>
</protein>
<dbReference type="PANTHER" id="PTHR31118:SF12">
    <property type="entry name" value="CYCLASE-LIKE PROTEIN 2"/>
    <property type="match status" value="1"/>
</dbReference>
<evidence type="ECO:0000313" key="1">
    <source>
        <dbReference type="EMBL" id="KKN57123.1"/>
    </source>
</evidence>
<accession>A0A0F9UU09</accession>
<sequence length="245" mass="27081">MSGYQCVSSPLYVGNREPVPIKIEEITHEAGAAILSQGFDIDASDWPDGYAISNEIVTLSTHQGTHIDAPLHYGPHGKAIPDLDVNDFLGKAVIFTDLSDGSHMVEFDHDNYVAKLDAFQGQANAVFFITGAWRRFGDDSYFTHFKGIPADLIELALKRGYHLIGTDAFSVDPPFVSMSTAFEKSRDPAVLWPAHVLGRSNPYYQIERLHNMAAFETSDLIEYIALPVNLNCGAAWTRAVARHIQ</sequence>